<evidence type="ECO:0000313" key="1">
    <source>
        <dbReference type="EMBL" id="KAG6001077.1"/>
    </source>
</evidence>
<name>A0A9P7SZA0_9HYPO</name>
<accession>A0A9P7SZA0</accession>
<protein>
    <submittedName>
        <fullName evidence="1">Uncharacterized protein</fullName>
    </submittedName>
</protein>
<gene>
    <name evidence="1" type="ORF">E4U43_001423</name>
</gene>
<dbReference type="EMBL" id="SRPW01001465">
    <property type="protein sequence ID" value="KAG6001077.1"/>
    <property type="molecule type" value="Genomic_DNA"/>
</dbReference>
<dbReference type="Proteomes" id="UP000748025">
    <property type="component" value="Unassembled WGS sequence"/>
</dbReference>
<proteinExistence type="predicted"/>
<sequence>MVVPVSLFPVQRAVDDANSLALPASSRRGKSGAGHACIKVSSKPPGRFVGCAGAEEWTRWEMPWRNGRKYQSNKTKRKGGDKKYLVVILKTQRHQYLPFIHAQHGDTIYESTSTAAKDIVEGGGLSKILTQTLH</sequence>
<organism evidence="1 2">
    <name type="scientific">Claviceps pusilla</name>
    <dbReference type="NCBI Taxonomy" id="123648"/>
    <lineage>
        <taxon>Eukaryota</taxon>
        <taxon>Fungi</taxon>
        <taxon>Dikarya</taxon>
        <taxon>Ascomycota</taxon>
        <taxon>Pezizomycotina</taxon>
        <taxon>Sordariomycetes</taxon>
        <taxon>Hypocreomycetidae</taxon>
        <taxon>Hypocreales</taxon>
        <taxon>Clavicipitaceae</taxon>
        <taxon>Claviceps</taxon>
    </lineage>
</organism>
<reference evidence="1" key="1">
    <citation type="journal article" date="2020" name="bioRxiv">
        <title>Whole genome comparisons of ergot fungi reveals the divergence and evolution of species within the genus Claviceps are the result of varying mechanisms driving genome evolution and host range expansion.</title>
        <authorList>
            <person name="Wyka S.A."/>
            <person name="Mondo S.J."/>
            <person name="Liu M."/>
            <person name="Dettman J."/>
            <person name="Nalam V."/>
            <person name="Broders K.D."/>
        </authorList>
    </citation>
    <scope>NUCLEOTIDE SEQUENCE</scope>
    <source>
        <strain evidence="1">CCC 602</strain>
    </source>
</reference>
<dbReference type="AlphaFoldDB" id="A0A9P7SZA0"/>
<comment type="caution">
    <text evidence="1">The sequence shown here is derived from an EMBL/GenBank/DDBJ whole genome shotgun (WGS) entry which is preliminary data.</text>
</comment>
<evidence type="ECO:0000313" key="2">
    <source>
        <dbReference type="Proteomes" id="UP000748025"/>
    </source>
</evidence>
<keyword evidence="2" id="KW-1185">Reference proteome</keyword>